<dbReference type="AlphaFoldDB" id="A0AAF0CEC4"/>
<dbReference type="NCBIfam" id="NF003975">
    <property type="entry name" value="PRK05467.1-4"/>
    <property type="match status" value="1"/>
</dbReference>
<evidence type="ECO:0000256" key="3">
    <source>
        <dbReference type="ARBA" id="ARBA00022896"/>
    </source>
</evidence>
<dbReference type="GO" id="GO:0006974">
    <property type="term" value="P:DNA damage response"/>
    <property type="evidence" value="ECO:0007669"/>
    <property type="project" value="TreeGrafter"/>
</dbReference>
<dbReference type="InterPro" id="IPR044862">
    <property type="entry name" value="Pro_4_hyd_alph_FE2OG_OXY"/>
</dbReference>
<dbReference type="GO" id="GO:0031418">
    <property type="term" value="F:L-ascorbic acid binding"/>
    <property type="evidence" value="ECO:0007669"/>
    <property type="project" value="UniProtKB-KW"/>
</dbReference>
<evidence type="ECO:0000256" key="6">
    <source>
        <dbReference type="ARBA" id="ARBA00023004"/>
    </source>
</evidence>
<dbReference type="EMBL" id="CP118166">
    <property type="protein sequence ID" value="WDI31076.1"/>
    <property type="molecule type" value="Genomic_DNA"/>
</dbReference>
<keyword evidence="4 7" id="KW-0223">Dioxygenase</keyword>
<reference evidence="9" key="1">
    <citation type="submission" date="2023-02" db="EMBL/GenBank/DDBJ databases">
        <title>Genome sequence of Hyphococcus flavus.</title>
        <authorList>
            <person name="Rong J.-C."/>
            <person name="Zhao Q."/>
            <person name="Yi M."/>
            <person name="Wu J.-Y."/>
        </authorList>
    </citation>
    <scope>NUCLEOTIDE SEQUENCE</scope>
    <source>
        <strain evidence="9">MCCC 1K03223</strain>
    </source>
</reference>
<keyword evidence="2 7" id="KW-0479">Metal-binding</keyword>
<sequence length="220" mass="23955">MLLQIDKILSAPECEAIVSAVGDPALWRDGKETAKGGAKSVKSNTQAAASAPPVKGSVSKILDTLRAHPVFQAAAQPADFIRPTINRYSPGMSYGDHVDAPYINNLRTDLSFTLFLTDPDTYAGGELVIDNQGHEDRIKGSAGSLVLYPSSSVHRVDEVTTGERICCIGWVKSRIRSAEQRGLLFEIEQTLADLRDVNAPSQTHNRLLNVRNNLLRLFGE</sequence>
<dbReference type="Proteomes" id="UP001214043">
    <property type="component" value="Chromosome"/>
</dbReference>
<keyword evidence="3 7" id="KW-0847">Vitamin C</keyword>
<dbReference type="InterPro" id="IPR023550">
    <property type="entry name" value="PKHD_hydroxylase"/>
</dbReference>
<keyword evidence="10" id="KW-1185">Reference proteome</keyword>
<feature type="binding site" evidence="7">
    <location>
        <position position="97"/>
    </location>
    <ligand>
        <name>Fe cation</name>
        <dbReference type="ChEBI" id="CHEBI:24875"/>
    </ligand>
</feature>
<dbReference type="Gene3D" id="4.10.860.20">
    <property type="entry name" value="Rabenosyn, Rab binding domain"/>
    <property type="match status" value="1"/>
</dbReference>
<dbReference type="Pfam" id="PF13640">
    <property type="entry name" value="2OG-FeII_Oxy_3"/>
    <property type="match status" value="1"/>
</dbReference>
<dbReference type="InterPro" id="IPR005123">
    <property type="entry name" value="Oxoglu/Fe-dep_dioxygenase_dom"/>
</dbReference>
<evidence type="ECO:0000256" key="2">
    <source>
        <dbReference type="ARBA" id="ARBA00022723"/>
    </source>
</evidence>
<keyword evidence="5 7" id="KW-0560">Oxidoreductase</keyword>
<dbReference type="GO" id="GO:0005506">
    <property type="term" value="F:iron ion binding"/>
    <property type="evidence" value="ECO:0007669"/>
    <property type="project" value="UniProtKB-UniRule"/>
</dbReference>
<feature type="binding site" evidence="7">
    <location>
        <position position="99"/>
    </location>
    <ligand>
        <name>Fe cation</name>
        <dbReference type="ChEBI" id="CHEBI:24875"/>
    </ligand>
</feature>
<organism evidence="9 10">
    <name type="scientific">Hyphococcus flavus</name>
    <dbReference type="NCBI Taxonomy" id="1866326"/>
    <lineage>
        <taxon>Bacteria</taxon>
        <taxon>Pseudomonadati</taxon>
        <taxon>Pseudomonadota</taxon>
        <taxon>Alphaproteobacteria</taxon>
        <taxon>Parvularculales</taxon>
        <taxon>Parvularculaceae</taxon>
        <taxon>Hyphococcus</taxon>
    </lineage>
</organism>
<dbReference type="PANTHER" id="PTHR41536">
    <property type="entry name" value="PKHD-TYPE HYDROXYLASE YBIX"/>
    <property type="match status" value="1"/>
</dbReference>
<evidence type="ECO:0000256" key="4">
    <source>
        <dbReference type="ARBA" id="ARBA00022964"/>
    </source>
</evidence>
<comment type="cofactor">
    <cofactor evidence="7">
        <name>Fe(2+)</name>
        <dbReference type="ChEBI" id="CHEBI:29033"/>
    </cofactor>
    <text evidence="7">Binds 1 Fe(2+) ion per subunit.</text>
</comment>
<gene>
    <name evidence="9" type="ORF">PUV54_14060</name>
</gene>
<keyword evidence="6 7" id="KW-0408">Iron</keyword>
<feature type="binding site" evidence="7">
    <location>
        <position position="164"/>
    </location>
    <ligand>
        <name>2-oxoglutarate</name>
        <dbReference type="ChEBI" id="CHEBI:16810"/>
    </ligand>
</feature>
<evidence type="ECO:0000256" key="5">
    <source>
        <dbReference type="ARBA" id="ARBA00023002"/>
    </source>
</evidence>
<dbReference type="PANTHER" id="PTHR41536:SF1">
    <property type="entry name" value="PKHD-TYPE HYDROXYLASE YBIX"/>
    <property type="match status" value="1"/>
</dbReference>
<dbReference type="NCBIfam" id="NF003974">
    <property type="entry name" value="PRK05467.1-3"/>
    <property type="match status" value="1"/>
</dbReference>
<evidence type="ECO:0000313" key="10">
    <source>
        <dbReference type="Proteomes" id="UP001214043"/>
    </source>
</evidence>
<dbReference type="HAMAP" id="MF_00657">
    <property type="entry name" value="Hydroxyl_YbiX"/>
    <property type="match status" value="1"/>
</dbReference>
<evidence type="ECO:0000256" key="1">
    <source>
        <dbReference type="ARBA" id="ARBA00001961"/>
    </source>
</evidence>
<proteinExistence type="inferred from homology"/>
<dbReference type="GO" id="GO:0006879">
    <property type="term" value="P:intracellular iron ion homeostasis"/>
    <property type="evidence" value="ECO:0007669"/>
    <property type="project" value="TreeGrafter"/>
</dbReference>
<accession>A0AAF0CEC4</accession>
<comment type="cofactor">
    <cofactor evidence="1 7">
        <name>L-ascorbate</name>
        <dbReference type="ChEBI" id="CHEBI:38290"/>
    </cofactor>
</comment>
<protein>
    <submittedName>
        <fullName evidence="9">Fe2+-dependent dioxygenase</fullName>
    </submittedName>
</protein>
<dbReference type="RefSeq" id="WP_274492898.1">
    <property type="nucleotide sequence ID" value="NZ_CP118166.1"/>
</dbReference>
<name>A0AAF0CEC4_9PROT</name>
<evidence type="ECO:0000313" key="9">
    <source>
        <dbReference type="EMBL" id="WDI31076.1"/>
    </source>
</evidence>
<dbReference type="Gene3D" id="2.60.120.620">
    <property type="entry name" value="q2cbj1_9rhob like domain"/>
    <property type="match status" value="1"/>
</dbReference>
<dbReference type="SMART" id="SM00702">
    <property type="entry name" value="P4Hc"/>
    <property type="match status" value="1"/>
</dbReference>
<dbReference type="KEGG" id="hfl:PUV54_14060"/>
<evidence type="ECO:0000259" key="8">
    <source>
        <dbReference type="PROSITE" id="PS51471"/>
    </source>
</evidence>
<dbReference type="GO" id="GO:0016706">
    <property type="term" value="F:2-oxoglutarate-dependent dioxygenase activity"/>
    <property type="evidence" value="ECO:0007669"/>
    <property type="project" value="UniProtKB-UniRule"/>
</dbReference>
<evidence type="ECO:0000256" key="7">
    <source>
        <dbReference type="HAMAP-Rule" id="MF_00657"/>
    </source>
</evidence>
<feature type="binding site" evidence="7">
    <location>
        <position position="154"/>
    </location>
    <ligand>
        <name>Fe cation</name>
        <dbReference type="ChEBI" id="CHEBI:24875"/>
    </ligand>
</feature>
<dbReference type="InterPro" id="IPR006620">
    <property type="entry name" value="Pro_4_hyd_alph"/>
</dbReference>
<dbReference type="PROSITE" id="PS51471">
    <property type="entry name" value="FE2OG_OXY"/>
    <property type="match status" value="1"/>
</dbReference>
<feature type="domain" description="Fe2OG dioxygenase" evidence="8">
    <location>
        <begin position="77"/>
        <end position="173"/>
    </location>
</feature>